<feature type="compositionally biased region" description="Polar residues" evidence="2">
    <location>
        <begin position="943"/>
        <end position="960"/>
    </location>
</feature>
<dbReference type="AlphaFoldDB" id="A0A7J7E0M4"/>
<dbReference type="FunCoup" id="A0A7J7E0M4">
    <property type="interactions" value="2258"/>
</dbReference>
<feature type="compositionally biased region" description="Low complexity" evidence="2">
    <location>
        <begin position="35"/>
        <end position="54"/>
    </location>
</feature>
<feature type="compositionally biased region" description="Low complexity" evidence="2">
    <location>
        <begin position="486"/>
        <end position="500"/>
    </location>
</feature>
<accession>A0A7J7E0M4</accession>
<protein>
    <submittedName>
        <fullName evidence="4">Dentin sialophosphoprotein-related putative isoform 1</fullName>
    </submittedName>
</protein>
<feature type="compositionally biased region" description="Gly residues" evidence="2">
    <location>
        <begin position="9"/>
        <end position="22"/>
    </location>
</feature>
<feature type="compositionally biased region" description="Polar residues" evidence="2">
    <location>
        <begin position="455"/>
        <end position="467"/>
    </location>
</feature>
<evidence type="ECO:0000256" key="2">
    <source>
        <dbReference type="SAM" id="MobiDB-lite"/>
    </source>
</evidence>
<feature type="compositionally biased region" description="Low complexity" evidence="2">
    <location>
        <begin position="510"/>
        <end position="547"/>
    </location>
</feature>
<feature type="region of interest" description="Disordered" evidence="2">
    <location>
        <begin position="308"/>
        <end position="335"/>
    </location>
</feature>
<feature type="compositionally biased region" description="Basic and acidic residues" evidence="2">
    <location>
        <begin position="1088"/>
        <end position="1102"/>
    </location>
</feature>
<keyword evidence="5" id="KW-1185">Reference proteome</keyword>
<feature type="compositionally biased region" description="Basic and acidic residues" evidence="2">
    <location>
        <begin position="911"/>
        <end position="941"/>
    </location>
</feature>
<feature type="region of interest" description="Disordered" evidence="2">
    <location>
        <begin position="229"/>
        <end position="259"/>
    </location>
</feature>
<dbReference type="InterPro" id="IPR010844">
    <property type="entry name" value="Occludin_ELL"/>
</dbReference>
<evidence type="ECO:0000313" key="5">
    <source>
        <dbReference type="Proteomes" id="UP000593562"/>
    </source>
</evidence>
<dbReference type="Proteomes" id="UP000593562">
    <property type="component" value="Unassembled WGS sequence"/>
</dbReference>
<name>A0A7J7E0M4_TRIWF</name>
<dbReference type="Gene3D" id="6.10.140.340">
    <property type="match status" value="1"/>
</dbReference>
<dbReference type="PANTHER" id="PTHR38372">
    <property type="entry name" value="DENTIN SIALOPHOSPHOPROTEIN-LIKE PROTEIN"/>
    <property type="match status" value="1"/>
</dbReference>
<dbReference type="PANTHER" id="PTHR38372:SF2">
    <property type="entry name" value="DENTIN SIALOPHOSPHOPROTEIN-LIKE PROTEIN"/>
    <property type="match status" value="1"/>
</dbReference>
<feature type="compositionally biased region" description="Basic and acidic residues" evidence="2">
    <location>
        <begin position="471"/>
        <end position="485"/>
    </location>
</feature>
<feature type="compositionally biased region" description="Basic and acidic residues" evidence="2">
    <location>
        <begin position="698"/>
        <end position="713"/>
    </location>
</feature>
<dbReference type="PROSITE" id="PS51980">
    <property type="entry name" value="OCEL"/>
    <property type="match status" value="1"/>
</dbReference>
<feature type="region of interest" description="Disordered" evidence="2">
    <location>
        <begin position="1"/>
        <end position="65"/>
    </location>
</feature>
<comment type="caution">
    <text evidence="4">The sequence shown here is derived from an EMBL/GenBank/DDBJ whole genome shotgun (WGS) entry which is preliminary data.</text>
</comment>
<feature type="compositionally biased region" description="Polar residues" evidence="2">
    <location>
        <begin position="250"/>
        <end position="259"/>
    </location>
</feature>
<evidence type="ECO:0000313" key="4">
    <source>
        <dbReference type="EMBL" id="KAF5752093.1"/>
    </source>
</evidence>
<feature type="region of interest" description="Disordered" evidence="2">
    <location>
        <begin position="401"/>
        <end position="598"/>
    </location>
</feature>
<sequence length="1232" mass="135620">MYGGSSKVGRGGGRGGGGGMGGAKRTSFPPPPAQRPLSAGRLSLGGSSSNLHSRNPSAGGPTTSAPAVEETFSLVPGNKPPAFAMIIRLVPDLVDEIRRVEAQGGAARIKFDGVNNPSGNVIDVGGKQFRFTWSREVGDLCDIYEERRSGEDGNGLLVESGCAWRKLSVRRVLDESTTNQLKMRSEEAERKQKSRKAIVLDHGNPSMKSQMKQLAAVEANPWRMPFKQKKEAPFKKRKVEPSQVPVAGPSKSSYKSGLASTTAKVRRSASPLSVPLDEQYGVPASPFGSGNISRSRVVVEDLTPIPTKTKENVASSDKEDPAKASNAVKETPERKGNLDLQSMLITLLTENPKGMSFKALEKAVGDKTHNAGRKIDPIIKKIATLQAPGRYFLKPGMEWESFKKPSSESGSSPEDNHQQPVAPLDNHDEAPDQRSAPEAGLAEKVPGCDLEELTQSDSKLQEESNALGSIEIERTSPDMHGEKKVSYSSEEQAGSSSDSGSDTDSDSESSDSGSDSGSHSRSRSPARSGSGSSSDSDGDGDSSSNSKEGSDEVVDIMLSDDEPKNKPQITDPWKTNNGRPVQSGVAGHQDVDGLDAIDNEGHTSYMTYIDRQGLDAVEIDGHGSDAVNVEGPGSDAVDNEQEFADDEQESVMGKSARIVPTREVEIIGEGTKSLSPYNSEPLEHHTLIGSLFDDKEETLRDNLKHEQSDSTERKSKHKRGPDLKHFYDKAGQSKRPKSESFSQTPVSGVREVQVSESPRRLPPNSVNEAPYHCPTAQMGFRADKEQNRNYDLQKGNNQVFPGRFNSDLHHLGQKYHDQSVPLKASDAAALPCKTSRHIQNEDVSVKEKKIPKNRKEGSAGDRNSTPLDSNYWERDEMVGEFKEAAQVSNSQDGSGTAFERYPVSNGRGSKLQREPSELEAGELREPLLEEGVVKRQFERKGSFKQSESRPSTSDNSNYNLSKGKHAGRITLDTRKPSPPNLTAELNKGSEYHIEEPSRSHERMVSTQTRHHSRSDNVELAPQFSMFPDSSAKSRQNEAGKLGNGLEGYGESYKKVSISSLQHESKGGRGPKPAKESTVQKSSVVSDLIDSHKDTIRAEDNRNGQKRRGTSFDEDSSYLKYEKDEPELKGPVKDFAHYKEYIQEYRDKYDSYCSLNSILESYRIEFCKMGKDLESEKGRDIERYHKILEQLIESYRECESRHKRLKKIFIVLHEELKNLKQRIKDYALSYSKD</sequence>
<feature type="region of interest" description="Disordered" evidence="2">
    <location>
        <begin position="833"/>
        <end position="1112"/>
    </location>
</feature>
<gene>
    <name evidence="4" type="ORF">HS088_TW02G01115</name>
</gene>
<dbReference type="Pfam" id="PF07303">
    <property type="entry name" value="Occludin_ELL"/>
    <property type="match status" value="1"/>
</dbReference>
<feature type="coiled-coil region" evidence="1">
    <location>
        <begin position="1180"/>
        <end position="1207"/>
    </location>
</feature>
<reference evidence="4 5" key="1">
    <citation type="journal article" date="2020" name="Nat. Commun.">
        <title>Genome of Tripterygium wilfordii and identification of cytochrome P450 involved in triptolide biosynthesis.</title>
        <authorList>
            <person name="Tu L."/>
            <person name="Su P."/>
            <person name="Zhang Z."/>
            <person name="Gao L."/>
            <person name="Wang J."/>
            <person name="Hu T."/>
            <person name="Zhou J."/>
            <person name="Zhang Y."/>
            <person name="Zhao Y."/>
            <person name="Liu Y."/>
            <person name="Song Y."/>
            <person name="Tong Y."/>
            <person name="Lu Y."/>
            <person name="Yang J."/>
            <person name="Xu C."/>
            <person name="Jia M."/>
            <person name="Peters R.J."/>
            <person name="Huang L."/>
            <person name="Gao W."/>
        </authorList>
    </citation>
    <scope>NUCLEOTIDE SEQUENCE [LARGE SCALE GENOMIC DNA]</scope>
    <source>
        <strain evidence="5">cv. XIE 37</strain>
        <tissue evidence="4">Leaf</tissue>
    </source>
</reference>
<feature type="compositionally biased region" description="Basic and acidic residues" evidence="2">
    <location>
        <begin position="308"/>
        <end position="322"/>
    </location>
</feature>
<proteinExistence type="predicted"/>
<evidence type="ECO:0000256" key="1">
    <source>
        <dbReference type="SAM" id="Coils"/>
    </source>
</evidence>
<dbReference type="EMBL" id="JAAARO010000002">
    <property type="protein sequence ID" value="KAF5752093.1"/>
    <property type="molecule type" value="Genomic_DNA"/>
</dbReference>
<evidence type="ECO:0000259" key="3">
    <source>
        <dbReference type="PROSITE" id="PS51980"/>
    </source>
</evidence>
<feature type="compositionally biased region" description="Basic and acidic residues" evidence="2">
    <location>
        <begin position="871"/>
        <end position="883"/>
    </location>
</feature>
<feature type="domain" description="OCEL" evidence="3">
    <location>
        <begin position="1122"/>
        <end position="1230"/>
    </location>
</feature>
<organism evidence="4 5">
    <name type="scientific">Tripterygium wilfordii</name>
    <name type="common">Thunder God vine</name>
    <dbReference type="NCBI Taxonomy" id="458696"/>
    <lineage>
        <taxon>Eukaryota</taxon>
        <taxon>Viridiplantae</taxon>
        <taxon>Streptophyta</taxon>
        <taxon>Embryophyta</taxon>
        <taxon>Tracheophyta</taxon>
        <taxon>Spermatophyta</taxon>
        <taxon>Magnoliopsida</taxon>
        <taxon>eudicotyledons</taxon>
        <taxon>Gunneridae</taxon>
        <taxon>Pentapetalae</taxon>
        <taxon>rosids</taxon>
        <taxon>fabids</taxon>
        <taxon>Celastrales</taxon>
        <taxon>Celastraceae</taxon>
        <taxon>Tripterygium</taxon>
    </lineage>
</organism>
<feature type="compositionally biased region" description="Acidic residues" evidence="2">
    <location>
        <begin position="551"/>
        <end position="560"/>
    </location>
</feature>
<dbReference type="InParanoid" id="A0A7J7E0M4"/>
<feature type="compositionally biased region" description="Basic and acidic residues" evidence="2">
    <location>
        <begin position="987"/>
        <end position="1003"/>
    </location>
</feature>
<keyword evidence="1" id="KW-0175">Coiled coil</keyword>
<feature type="compositionally biased region" description="Basic and acidic residues" evidence="2">
    <location>
        <begin position="838"/>
        <end position="859"/>
    </location>
</feature>
<feature type="region of interest" description="Disordered" evidence="2">
    <location>
        <begin position="698"/>
        <end position="772"/>
    </location>
</feature>